<feature type="compositionally biased region" description="Polar residues" evidence="1">
    <location>
        <begin position="29"/>
        <end position="38"/>
    </location>
</feature>
<comment type="caution">
    <text evidence="2">The sequence shown here is derived from an EMBL/GenBank/DDBJ whole genome shotgun (WGS) entry which is preliminary data.</text>
</comment>
<sequence length="130" mass="14126">MTSIACIANATGLRSGAKSEAPDRRRSRGGTTMASSQGASGGLHRLSPAWYVHTGLQELLQVWLVTVKKNRLRPQATSSARALDCAVPKQVVGQKSNLRSEAAGCVQRDKNRKFHCAGRLHRQHYHPAAQ</sequence>
<keyword evidence="3" id="KW-1185">Reference proteome</keyword>
<evidence type="ECO:0000256" key="1">
    <source>
        <dbReference type="SAM" id="MobiDB-lite"/>
    </source>
</evidence>
<proteinExistence type="predicted"/>
<organism evidence="2 3">
    <name type="scientific">Apatococcus fuscideae</name>
    <dbReference type="NCBI Taxonomy" id="2026836"/>
    <lineage>
        <taxon>Eukaryota</taxon>
        <taxon>Viridiplantae</taxon>
        <taxon>Chlorophyta</taxon>
        <taxon>core chlorophytes</taxon>
        <taxon>Trebouxiophyceae</taxon>
        <taxon>Chlorellales</taxon>
        <taxon>Chlorellaceae</taxon>
        <taxon>Apatococcus</taxon>
    </lineage>
</organism>
<dbReference type="EMBL" id="JALJOV010000384">
    <property type="protein sequence ID" value="KAK9864175.1"/>
    <property type="molecule type" value="Genomic_DNA"/>
</dbReference>
<evidence type="ECO:0000313" key="2">
    <source>
        <dbReference type="EMBL" id="KAK9864175.1"/>
    </source>
</evidence>
<protein>
    <submittedName>
        <fullName evidence="2">Uncharacterized protein</fullName>
    </submittedName>
</protein>
<accession>A0AAW1T3T4</accession>
<dbReference type="Proteomes" id="UP001485043">
    <property type="component" value="Unassembled WGS sequence"/>
</dbReference>
<dbReference type="AlphaFoldDB" id="A0AAW1T3T4"/>
<evidence type="ECO:0000313" key="3">
    <source>
        <dbReference type="Proteomes" id="UP001485043"/>
    </source>
</evidence>
<feature type="region of interest" description="Disordered" evidence="1">
    <location>
        <begin position="15"/>
        <end position="43"/>
    </location>
</feature>
<name>A0AAW1T3T4_9CHLO</name>
<gene>
    <name evidence="2" type="ORF">WJX84_012417</name>
</gene>
<reference evidence="2 3" key="1">
    <citation type="journal article" date="2024" name="Nat. Commun.">
        <title>Phylogenomics reveals the evolutionary origins of lichenization in chlorophyte algae.</title>
        <authorList>
            <person name="Puginier C."/>
            <person name="Libourel C."/>
            <person name="Otte J."/>
            <person name="Skaloud P."/>
            <person name="Haon M."/>
            <person name="Grisel S."/>
            <person name="Petersen M."/>
            <person name="Berrin J.G."/>
            <person name="Delaux P.M."/>
            <person name="Dal Grande F."/>
            <person name="Keller J."/>
        </authorList>
    </citation>
    <scope>NUCLEOTIDE SEQUENCE [LARGE SCALE GENOMIC DNA]</scope>
    <source>
        <strain evidence="2 3">SAG 2523</strain>
    </source>
</reference>